<evidence type="ECO:0000313" key="1">
    <source>
        <dbReference type="EMBL" id="RPA96513.1"/>
    </source>
</evidence>
<organism evidence="1 2">
    <name type="scientific">Choiromyces venosus 120613-1</name>
    <dbReference type="NCBI Taxonomy" id="1336337"/>
    <lineage>
        <taxon>Eukaryota</taxon>
        <taxon>Fungi</taxon>
        <taxon>Dikarya</taxon>
        <taxon>Ascomycota</taxon>
        <taxon>Pezizomycotina</taxon>
        <taxon>Pezizomycetes</taxon>
        <taxon>Pezizales</taxon>
        <taxon>Tuberaceae</taxon>
        <taxon>Choiromyces</taxon>
    </lineage>
</organism>
<gene>
    <name evidence="1" type="ORF">L873DRAFT_1811382</name>
</gene>
<reference evidence="1 2" key="1">
    <citation type="journal article" date="2018" name="Nat. Ecol. Evol.">
        <title>Pezizomycetes genomes reveal the molecular basis of ectomycorrhizal truffle lifestyle.</title>
        <authorList>
            <person name="Murat C."/>
            <person name="Payen T."/>
            <person name="Noel B."/>
            <person name="Kuo A."/>
            <person name="Morin E."/>
            <person name="Chen J."/>
            <person name="Kohler A."/>
            <person name="Krizsan K."/>
            <person name="Balestrini R."/>
            <person name="Da Silva C."/>
            <person name="Montanini B."/>
            <person name="Hainaut M."/>
            <person name="Levati E."/>
            <person name="Barry K.W."/>
            <person name="Belfiori B."/>
            <person name="Cichocki N."/>
            <person name="Clum A."/>
            <person name="Dockter R.B."/>
            <person name="Fauchery L."/>
            <person name="Guy J."/>
            <person name="Iotti M."/>
            <person name="Le Tacon F."/>
            <person name="Lindquist E.A."/>
            <person name="Lipzen A."/>
            <person name="Malagnac F."/>
            <person name="Mello A."/>
            <person name="Molinier V."/>
            <person name="Miyauchi S."/>
            <person name="Poulain J."/>
            <person name="Riccioni C."/>
            <person name="Rubini A."/>
            <person name="Sitrit Y."/>
            <person name="Splivallo R."/>
            <person name="Traeger S."/>
            <person name="Wang M."/>
            <person name="Zifcakova L."/>
            <person name="Wipf D."/>
            <person name="Zambonelli A."/>
            <person name="Paolocci F."/>
            <person name="Nowrousian M."/>
            <person name="Ottonello S."/>
            <person name="Baldrian P."/>
            <person name="Spatafora J.W."/>
            <person name="Henrissat B."/>
            <person name="Nagy L.G."/>
            <person name="Aury J.M."/>
            <person name="Wincker P."/>
            <person name="Grigoriev I.V."/>
            <person name="Bonfante P."/>
            <person name="Martin F.M."/>
        </authorList>
    </citation>
    <scope>NUCLEOTIDE SEQUENCE [LARGE SCALE GENOMIC DNA]</scope>
    <source>
        <strain evidence="1 2">120613-1</strain>
    </source>
</reference>
<sequence length="66" mass="7719">MKLEWNHVLLNSVRLQSYCSKSYERCEPSGLVWRFIDGTHQSIYCPYPETANQKLISSGHKHNHTV</sequence>
<dbReference type="EMBL" id="ML120414">
    <property type="protein sequence ID" value="RPA96513.1"/>
    <property type="molecule type" value="Genomic_DNA"/>
</dbReference>
<protein>
    <submittedName>
        <fullName evidence="1">Uncharacterized protein</fullName>
    </submittedName>
</protein>
<proteinExistence type="predicted"/>
<name>A0A3N4JE09_9PEZI</name>
<dbReference type="AlphaFoldDB" id="A0A3N4JE09"/>
<evidence type="ECO:0000313" key="2">
    <source>
        <dbReference type="Proteomes" id="UP000276215"/>
    </source>
</evidence>
<dbReference type="Proteomes" id="UP000276215">
    <property type="component" value="Unassembled WGS sequence"/>
</dbReference>
<accession>A0A3N4JE09</accession>
<keyword evidence="2" id="KW-1185">Reference proteome</keyword>